<dbReference type="SUPFAM" id="SSF48452">
    <property type="entry name" value="TPR-like"/>
    <property type="match status" value="1"/>
</dbReference>
<gene>
    <name evidence="6" type="ORF">CVIRNUC_005382</name>
</gene>
<feature type="compositionally biased region" description="Polar residues" evidence="4">
    <location>
        <begin position="124"/>
        <end position="134"/>
    </location>
</feature>
<feature type="region of interest" description="Disordered" evidence="4">
    <location>
        <begin position="631"/>
        <end position="663"/>
    </location>
</feature>
<protein>
    <recommendedName>
        <fullName evidence="5">J domain-containing protein</fullName>
    </recommendedName>
</protein>
<accession>A0AAV1I464</accession>
<dbReference type="PROSITE" id="PS50076">
    <property type="entry name" value="DNAJ_2"/>
    <property type="match status" value="1"/>
</dbReference>
<evidence type="ECO:0000259" key="5">
    <source>
        <dbReference type="PROSITE" id="PS50076"/>
    </source>
</evidence>
<keyword evidence="7" id="KW-1185">Reference proteome</keyword>
<evidence type="ECO:0000256" key="1">
    <source>
        <dbReference type="ARBA" id="ARBA00022737"/>
    </source>
</evidence>
<proteinExistence type="predicted"/>
<evidence type="ECO:0000313" key="6">
    <source>
        <dbReference type="EMBL" id="CAK0781472.1"/>
    </source>
</evidence>
<dbReference type="AlphaFoldDB" id="A0AAV1I464"/>
<feature type="compositionally biased region" description="Low complexity" evidence="4">
    <location>
        <begin position="314"/>
        <end position="323"/>
    </location>
</feature>
<evidence type="ECO:0000256" key="3">
    <source>
        <dbReference type="SAM" id="Coils"/>
    </source>
</evidence>
<feature type="coiled-coil region" evidence="3">
    <location>
        <begin position="445"/>
        <end position="493"/>
    </location>
</feature>
<keyword evidence="3" id="KW-0175">Coiled coil</keyword>
<dbReference type="Gene3D" id="1.10.287.110">
    <property type="entry name" value="DnaJ domain"/>
    <property type="match status" value="1"/>
</dbReference>
<dbReference type="CDD" id="cd06257">
    <property type="entry name" value="DnaJ"/>
    <property type="match status" value="1"/>
</dbReference>
<feature type="region of interest" description="Disordered" evidence="4">
    <location>
        <begin position="677"/>
        <end position="715"/>
    </location>
</feature>
<keyword evidence="1" id="KW-0677">Repeat</keyword>
<dbReference type="InterPro" id="IPR036869">
    <property type="entry name" value="J_dom_sf"/>
</dbReference>
<name>A0AAV1I464_9CHLO</name>
<reference evidence="6 7" key="1">
    <citation type="submission" date="2023-10" db="EMBL/GenBank/DDBJ databases">
        <authorList>
            <person name="Maclean D."/>
            <person name="Macfadyen A."/>
        </authorList>
    </citation>
    <scope>NUCLEOTIDE SEQUENCE [LARGE SCALE GENOMIC DNA]</scope>
</reference>
<comment type="caution">
    <text evidence="6">The sequence shown here is derived from an EMBL/GenBank/DDBJ whole genome shotgun (WGS) entry which is preliminary data.</text>
</comment>
<feature type="compositionally biased region" description="Low complexity" evidence="4">
    <location>
        <begin position="231"/>
        <end position="251"/>
    </location>
</feature>
<dbReference type="Pfam" id="PF00226">
    <property type="entry name" value="DnaJ"/>
    <property type="match status" value="1"/>
</dbReference>
<feature type="domain" description="J" evidence="5">
    <location>
        <begin position="826"/>
        <end position="894"/>
    </location>
</feature>
<feature type="compositionally biased region" description="Low complexity" evidence="4">
    <location>
        <begin position="196"/>
        <end position="214"/>
    </location>
</feature>
<dbReference type="SUPFAM" id="SSF46565">
    <property type="entry name" value="Chaperone J-domain"/>
    <property type="match status" value="1"/>
</dbReference>
<feature type="coiled-coil region" evidence="3">
    <location>
        <begin position="526"/>
        <end position="553"/>
    </location>
</feature>
<feature type="region of interest" description="Disordered" evidence="4">
    <location>
        <begin position="109"/>
        <end position="157"/>
    </location>
</feature>
<evidence type="ECO:0000256" key="4">
    <source>
        <dbReference type="SAM" id="MobiDB-lite"/>
    </source>
</evidence>
<dbReference type="Gene3D" id="1.25.40.10">
    <property type="entry name" value="Tetratricopeptide repeat domain"/>
    <property type="match status" value="1"/>
</dbReference>
<dbReference type="EMBL" id="CAUYUE010000006">
    <property type="protein sequence ID" value="CAK0781472.1"/>
    <property type="molecule type" value="Genomic_DNA"/>
</dbReference>
<dbReference type="InterPro" id="IPR001623">
    <property type="entry name" value="DnaJ_domain"/>
</dbReference>
<feature type="region of interest" description="Disordered" evidence="4">
    <location>
        <begin position="195"/>
        <end position="324"/>
    </location>
</feature>
<dbReference type="SMART" id="SM00271">
    <property type="entry name" value="DnaJ"/>
    <property type="match status" value="1"/>
</dbReference>
<dbReference type="Proteomes" id="UP001314263">
    <property type="component" value="Unassembled WGS sequence"/>
</dbReference>
<evidence type="ECO:0000313" key="7">
    <source>
        <dbReference type="Proteomes" id="UP001314263"/>
    </source>
</evidence>
<organism evidence="6 7">
    <name type="scientific">Coccomyxa viridis</name>
    <dbReference type="NCBI Taxonomy" id="1274662"/>
    <lineage>
        <taxon>Eukaryota</taxon>
        <taxon>Viridiplantae</taxon>
        <taxon>Chlorophyta</taxon>
        <taxon>core chlorophytes</taxon>
        <taxon>Trebouxiophyceae</taxon>
        <taxon>Trebouxiophyceae incertae sedis</taxon>
        <taxon>Coccomyxaceae</taxon>
        <taxon>Coccomyxa</taxon>
    </lineage>
</organism>
<dbReference type="InterPro" id="IPR011990">
    <property type="entry name" value="TPR-like_helical_dom_sf"/>
</dbReference>
<sequence length="909" mass="96760">MMGAPEARDNLNGASSCPLAARTQSAAWHASASFVRLGAESSLRSSSRNDTQHELPDAYQFLEEVRVRLFATTPFTEGAKAASSPQQAEASPPAADRLEMDRHAPILGSARQGSSIGGARCSPARQSPLSSCAAPQSRRPSLHASASGPAPALQPLSKTVGKENLPAAQVSTSTAAQQPCLERRLHASSRELPLNAPAQDTSAPAQTAAAPQPSIGKRPHASLQCSPQEIPTPAASTPASEAPSDSSTPAPGGFPGFSPMQIDTQPPAAAPLPAMPGFLRKRAQDGPGAYAGTPSQRPAIGSARQGERHSLTGSMSVSSSSSMTALQHLAGRAAQDAAAAKGANEQTANRVREALRAAMGAAARAAAQGPSKTLPQGSALLWSLLQECLRQQAEALIEQQSYKDAASDAMAQASKNQREGEELIRKAQLYMRETKAQAKMDAAAAEDAQQQLAGVKEALQKRDEELADSSARAESAEERARAARLEATQAQAALNEVLAARRGGREALTEMAAQNARLVVGYCAKKAELKRMQEALAAERARWEARLQRLEAGQYTDASASRSSRKTCSLVHDCMEPSACAMSAAGSRLKCSPEQEGGWRVEKEQLCREKMALQRECRLLLERLQDLQHPDAAGGHGTAEDSPQIVGNGLSRETSAASADLGSIADTEAEIRRIAEENSELRRQTQEAQEKSTAAERRQQAERHKQAGNALFQRGDHARAAKEYTAGLAAAQPDQAPLKAVLHCNHAAAMHALSQHVAAVADCCAAIALDPSYLKAYQRRAEAATALDDISSAVQDWSLLASKGVVGAHQKLLAAQRTAKVEPVPNYYAVLGVERTAPAAAIRSAYRQLALRFHPDKACGPGQKEAAEKLFRLISHAHHTLSDQEQRRLYDLDTMRREIQAKARSPRFR</sequence>
<dbReference type="PANTHER" id="PTHR45188">
    <property type="entry name" value="DNAJ PROTEIN P58IPK HOMOLOG"/>
    <property type="match status" value="1"/>
</dbReference>
<feature type="compositionally biased region" description="Basic and acidic residues" evidence="4">
    <location>
        <begin position="677"/>
        <end position="705"/>
    </location>
</feature>
<keyword evidence="2" id="KW-0802">TPR repeat</keyword>
<dbReference type="PRINTS" id="PR00625">
    <property type="entry name" value="JDOMAIN"/>
</dbReference>
<dbReference type="PANTHER" id="PTHR45188:SF2">
    <property type="entry name" value="DNAJ HOMOLOG SUBFAMILY C MEMBER 7"/>
    <property type="match status" value="1"/>
</dbReference>
<evidence type="ECO:0000256" key="2">
    <source>
        <dbReference type="ARBA" id="ARBA00022803"/>
    </source>
</evidence>